<proteinExistence type="predicted"/>
<protein>
    <recommendedName>
        <fullName evidence="4">RRM domain-containing protein</fullName>
    </recommendedName>
</protein>
<evidence type="ECO:0000256" key="2">
    <source>
        <dbReference type="PROSITE-ProRule" id="PRU00176"/>
    </source>
</evidence>
<evidence type="ECO:0000259" key="4">
    <source>
        <dbReference type="PROSITE" id="PS50102"/>
    </source>
</evidence>
<feature type="compositionally biased region" description="Basic and acidic residues" evidence="3">
    <location>
        <begin position="161"/>
        <end position="182"/>
    </location>
</feature>
<dbReference type="SUPFAM" id="SSF54928">
    <property type="entry name" value="RNA-binding domain, RBD"/>
    <property type="match status" value="1"/>
</dbReference>
<dbReference type="AlphaFoldDB" id="A0A8D9FI34"/>
<dbReference type="PROSITE" id="PS50102">
    <property type="entry name" value="RRM"/>
    <property type="match status" value="1"/>
</dbReference>
<dbReference type="InterPro" id="IPR012677">
    <property type="entry name" value="Nucleotide-bd_a/b_plait_sf"/>
</dbReference>
<sequence length="372" mass="41900">MSWDGTLGSVSHQDLFDSRYSDDQRIVVGNIPIDVREEEMEDLFSPFGKLLEVVFFAKALIGPKSKCNYAYLTLESAALVQQVLDSRPIYYPKDPTEPKRVKLSIKRKESKPTDGQSSSVKENDKSTESKNTEQKNGAKPNSKSTESKDKKDGSTQTGKFTESKHGSKEAKEKDSGKNEKLPTEGGEFCGFEGMQHVCKELKISGREIYDKLASLSSRSTALEDQVCYVLGLLEKVKFKNQFPVGKNDEVADWLRKKGNKYYNNEGITDECSTKTALDYYSLSLCMCYYSPGTKTALDYYSLSLCMCYYSPGTKTALDYYSLSLCMANNFSLVIILQAQRPLWTTTLLACAWRTTHLFLFSRHKDRSGLLLS</sequence>
<feature type="region of interest" description="Disordered" evidence="3">
    <location>
        <begin position="89"/>
        <end position="184"/>
    </location>
</feature>
<dbReference type="Pfam" id="PF00076">
    <property type="entry name" value="RRM_1"/>
    <property type="match status" value="1"/>
</dbReference>
<evidence type="ECO:0000256" key="3">
    <source>
        <dbReference type="SAM" id="MobiDB-lite"/>
    </source>
</evidence>
<reference evidence="5" key="1">
    <citation type="submission" date="2021-05" db="EMBL/GenBank/DDBJ databases">
        <authorList>
            <person name="Alioto T."/>
            <person name="Alioto T."/>
            <person name="Gomez Garrido J."/>
        </authorList>
    </citation>
    <scope>NUCLEOTIDE SEQUENCE</scope>
</reference>
<dbReference type="EMBL" id="HBUF01669853">
    <property type="protein sequence ID" value="CAG6790319.1"/>
    <property type="molecule type" value="Transcribed_RNA"/>
</dbReference>
<evidence type="ECO:0000256" key="1">
    <source>
        <dbReference type="ARBA" id="ARBA00022884"/>
    </source>
</evidence>
<feature type="domain" description="RRM" evidence="4">
    <location>
        <begin position="24"/>
        <end position="108"/>
    </location>
</feature>
<dbReference type="InterPro" id="IPR000504">
    <property type="entry name" value="RRM_dom"/>
</dbReference>
<dbReference type="InterPro" id="IPR035979">
    <property type="entry name" value="RBD_domain_sf"/>
</dbReference>
<organism evidence="5">
    <name type="scientific">Cacopsylla melanoneura</name>
    <dbReference type="NCBI Taxonomy" id="428564"/>
    <lineage>
        <taxon>Eukaryota</taxon>
        <taxon>Metazoa</taxon>
        <taxon>Ecdysozoa</taxon>
        <taxon>Arthropoda</taxon>
        <taxon>Hexapoda</taxon>
        <taxon>Insecta</taxon>
        <taxon>Pterygota</taxon>
        <taxon>Neoptera</taxon>
        <taxon>Paraneoptera</taxon>
        <taxon>Hemiptera</taxon>
        <taxon>Sternorrhyncha</taxon>
        <taxon>Psylloidea</taxon>
        <taxon>Psyllidae</taxon>
        <taxon>Psyllinae</taxon>
        <taxon>Cacopsylla</taxon>
    </lineage>
</organism>
<dbReference type="Gene3D" id="3.30.70.330">
    <property type="match status" value="1"/>
</dbReference>
<keyword evidence="1 2" id="KW-0694">RNA-binding</keyword>
<dbReference type="SMART" id="SM00360">
    <property type="entry name" value="RRM"/>
    <property type="match status" value="1"/>
</dbReference>
<evidence type="ECO:0000313" key="5">
    <source>
        <dbReference type="EMBL" id="CAG6790319.1"/>
    </source>
</evidence>
<feature type="compositionally biased region" description="Basic and acidic residues" evidence="3">
    <location>
        <begin position="121"/>
        <end position="133"/>
    </location>
</feature>
<name>A0A8D9FI34_9HEMI</name>
<accession>A0A8D9FI34</accession>
<feature type="compositionally biased region" description="Basic and acidic residues" evidence="3">
    <location>
        <begin position="94"/>
        <end position="112"/>
    </location>
</feature>
<dbReference type="GO" id="GO:0003723">
    <property type="term" value="F:RNA binding"/>
    <property type="evidence" value="ECO:0007669"/>
    <property type="project" value="UniProtKB-UniRule"/>
</dbReference>